<evidence type="ECO:0000256" key="9">
    <source>
        <dbReference type="ARBA" id="ARBA00023306"/>
    </source>
</evidence>
<name>A0A7M5V240_9CNID</name>
<evidence type="ECO:0000256" key="11">
    <source>
        <dbReference type="SAM" id="Coils"/>
    </source>
</evidence>
<evidence type="ECO:0000313" key="13">
    <source>
        <dbReference type="EnsemblMetazoa" id="CLYHEMP002234.1"/>
    </source>
</evidence>
<dbReference type="GO" id="GO:0051310">
    <property type="term" value="P:metaphase chromosome alignment"/>
    <property type="evidence" value="ECO:0007669"/>
    <property type="project" value="TreeGrafter"/>
</dbReference>
<keyword evidence="5" id="KW-0132">Cell division</keyword>
<reference evidence="13" key="1">
    <citation type="submission" date="2021-01" db="UniProtKB">
        <authorList>
            <consortium name="EnsemblMetazoa"/>
        </authorList>
    </citation>
    <scope>IDENTIFICATION</scope>
</reference>
<dbReference type="GO" id="GO:0090307">
    <property type="term" value="P:mitotic spindle assembly"/>
    <property type="evidence" value="ECO:0007669"/>
    <property type="project" value="InterPro"/>
</dbReference>
<evidence type="ECO:0000256" key="2">
    <source>
        <dbReference type="ARBA" id="ARBA00004186"/>
    </source>
</evidence>
<accession>A0A7M5V240</accession>
<evidence type="ECO:0000256" key="5">
    <source>
        <dbReference type="ARBA" id="ARBA00022618"/>
    </source>
</evidence>
<keyword evidence="9" id="KW-0131">Cell cycle</keyword>
<dbReference type="AlphaFoldDB" id="A0A7M5V240"/>
<dbReference type="GO" id="GO:0005813">
    <property type="term" value="C:centrosome"/>
    <property type="evidence" value="ECO:0007669"/>
    <property type="project" value="TreeGrafter"/>
</dbReference>
<evidence type="ECO:0000256" key="7">
    <source>
        <dbReference type="ARBA" id="ARBA00023054"/>
    </source>
</evidence>
<evidence type="ECO:0000256" key="12">
    <source>
        <dbReference type="SAM" id="MobiDB-lite"/>
    </source>
</evidence>
<feature type="compositionally biased region" description="Basic and acidic residues" evidence="12">
    <location>
        <begin position="206"/>
        <end position="221"/>
    </location>
</feature>
<evidence type="ECO:0000256" key="6">
    <source>
        <dbReference type="ARBA" id="ARBA00022776"/>
    </source>
</evidence>
<dbReference type="Proteomes" id="UP000594262">
    <property type="component" value="Unplaced"/>
</dbReference>
<comment type="subcellular location">
    <subcellularLocation>
        <location evidence="1">Cytoplasm</location>
        <location evidence="1">Cytoskeleton</location>
        <location evidence="1">Microtubule organizing center</location>
        <location evidence="1">Centrosome</location>
        <location evidence="1">Centriole</location>
    </subcellularLocation>
    <subcellularLocation>
        <location evidence="2">Cytoplasm</location>
        <location evidence="2">Cytoskeleton</location>
        <location evidence="2">Spindle</location>
    </subcellularLocation>
</comment>
<evidence type="ECO:0000256" key="1">
    <source>
        <dbReference type="ARBA" id="ARBA00004114"/>
    </source>
</evidence>
<keyword evidence="14" id="KW-1185">Reference proteome</keyword>
<evidence type="ECO:0000256" key="4">
    <source>
        <dbReference type="ARBA" id="ARBA00022490"/>
    </source>
</evidence>
<dbReference type="PANTHER" id="PTHR31167">
    <property type="entry name" value="SPINDLE AND CENTRIOLE ASSOCIATED PROTEIN 1 SPICE1"/>
    <property type="match status" value="1"/>
</dbReference>
<dbReference type="GO" id="GO:0005819">
    <property type="term" value="C:spindle"/>
    <property type="evidence" value="ECO:0007669"/>
    <property type="project" value="UniProtKB-SubCell"/>
</dbReference>
<feature type="coiled-coil region" evidence="11">
    <location>
        <begin position="351"/>
        <end position="410"/>
    </location>
</feature>
<evidence type="ECO:0000313" key="14">
    <source>
        <dbReference type="Proteomes" id="UP000594262"/>
    </source>
</evidence>
<feature type="region of interest" description="Disordered" evidence="12">
    <location>
        <begin position="206"/>
        <end position="243"/>
    </location>
</feature>
<feature type="region of interest" description="Disordered" evidence="12">
    <location>
        <begin position="1"/>
        <end position="43"/>
    </location>
</feature>
<protein>
    <recommendedName>
        <fullName evidence="3">Spindle and centriole-associated protein 1</fullName>
    </recommendedName>
    <alternativeName>
        <fullName evidence="10">Coiled-coil domain-containing protein 52</fullName>
    </alternativeName>
</protein>
<dbReference type="GO" id="GO:0005814">
    <property type="term" value="C:centriole"/>
    <property type="evidence" value="ECO:0007669"/>
    <property type="project" value="UniProtKB-SubCell"/>
</dbReference>
<feature type="compositionally biased region" description="Basic and acidic residues" evidence="12">
    <location>
        <begin position="228"/>
        <end position="243"/>
    </location>
</feature>
<keyword evidence="4" id="KW-0963">Cytoplasm</keyword>
<dbReference type="EnsemblMetazoa" id="CLYHEMT002234.1">
    <property type="protein sequence ID" value="CLYHEMP002234.1"/>
    <property type="gene ID" value="CLYHEMG002234"/>
</dbReference>
<sequence>MSGMRMRQPARSRTQLLPQAKPIPLKKKRRPVHRPPWDSTTKDLSVMKLSNQELQRKHEIHQPKKDHERLLRQMLDAKLMMSGGDEGYSFNTTTGYDTTQNEEIDIQRAVLDDYERLYRGAPHVTKAPDGVSSKNGFIHDLSVLDQSYYDTLSKSVVSHPELNYHSEEEETEDRGSEKLNCFQANMDLTKYQKILDESYSLLQDERKEEKKRQNVLKESKKQNIGVNKENHHDDHQRTLKDHPQQIKPIRSCLKTDKENFGISNNSTNTTTSTSSFTDMNQMLRALEEDLHEYEVECGRTHLSETQTMSISCQGYTASLLSITGRLIKHLKESERQLREEMSMRREIMMAFEEQKCMIDALTNDLIETQDENERLKEEIFDIKEQSQSEYTSLRQELQRLEEMIESRSHAMSAKTIVRLVGSNWYCAVTFYNCLL</sequence>
<keyword evidence="7 11" id="KW-0175">Coiled coil</keyword>
<keyword evidence="6" id="KW-0498">Mitosis</keyword>
<evidence type="ECO:0000256" key="8">
    <source>
        <dbReference type="ARBA" id="ARBA00023212"/>
    </source>
</evidence>
<dbReference type="GO" id="GO:0051301">
    <property type="term" value="P:cell division"/>
    <property type="evidence" value="ECO:0007669"/>
    <property type="project" value="UniProtKB-KW"/>
</dbReference>
<dbReference type="PANTHER" id="PTHR31167:SF3">
    <property type="entry name" value="SPINDLE AND CENTRIOLE-ASSOCIATED PROTEIN 1"/>
    <property type="match status" value="1"/>
</dbReference>
<keyword evidence="8" id="KW-0206">Cytoskeleton</keyword>
<proteinExistence type="predicted"/>
<dbReference type="GO" id="GO:0046599">
    <property type="term" value="P:regulation of centriole replication"/>
    <property type="evidence" value="ECO:0007669"/>
    <property type="project" value="TreeGrafter"/>
</dbReference>
<evidence type="ECO:0000256" key="10">
    <source>
        <dbReference type="ARBA" id="ARBA00030722"/>
    </source>
</evidence>
<organism evidence="13 14">
    <name type="scientific">Clytia hemisphaerica</name>
    <dbReference type="NCBI Taxonomy" id="252671"/>
    <lineage>
        <taxon>Eukaryota</taxon>
        <taxon>Metazoa</taxon>
        <taxon>Cnidaria</taxon>
        <taxon>Hydrozoa</taxon>
        <taxon>Hydroidolina</taxon>
        <taxon>Leptothecata</taxon>
        <taxon>Obeliida</taxon>
        <taxon>Clytiidae</taxon>
        <taxon>Clytia</taxon>
    </lineage>
</organism>
<dbReference type="OrthoDB" id="272985at2759"/>
<dbReference type="InterPro" id="IPR031387">
    <property type="entry name" value="SPICE1"/>
</dbReference>
<feature type="compositionally biased region" description="Basic residues" evidence="12">
    <location>
        <begin position="24"/>
        <end position="33"/>
    </location>
</feature>
<evidence type="ECO:0000256" key="3">
    <source>
        <dbReference type="ARBA" id="ARBA00018313"/>
    </source>
</evidence>
<dbReference type="Pfam" id="PF15678">
    <property type="entry name" value="SPICE"/>
    <property type="match status" value="1"/>
</dbReference>